<protein>
    <submittedName>
        <fullName evidence="9">Sodium voltage-gated channel alpha subunit 1</fullName>
    </submittedName>
</protein>
<dbReference type="GO" id="GO:0086010">
    <property type="term" value="P:membrane depolarization during action potential"/>
    <property type="evidence" value="ECO:0007669"/>
    <property type="project" value="TreeGrafter"/>
</dbReference>
<feature type="coiled-coil region" evidence="5">
    <location>
        <begin position="384"/>
        <end position="418"/>
    </location>
</feature>
<dbReference type="PANTHER" id="PTHR10037:SF280">
    <property type="entry name" value="SODIUM CHANNEL PROTEIN TYPE 1 SUBUNIT ALPHA"/>
    <property type="match status" value="1"/>
</dbReference>
<dbReference type="Gene3D" id="1.10.287.70">
    <property type="match status" value="1"/>
</dbReference>
<evidence type="ECO:0000256" key="5">
    <source>
        <dbReference type="SAM" id="Coils"/>
    </source>
</evidence>
<feature type="transmembrane region" description="Helical" evidence="7">
    <location>
        <begin position="360"/>
        <end position="387"/>
    </location>
</feature>
<dbReference type="SUPFAM" id="SSF81324">
    <property type="entry name" value="Voltage-gated potassium channels"/>
    <property type="match status" value="1"/>
</dbReference>
<keyword evidence="3 7" id="KW-1133">Transmembrane helix</keyword>
<dbReference type="GO" id="GO:0019228">
    <property type="term" value="P:neuronal action potential"/>
    <property type="evidence" value="ECO:0007669"/>
    <property type="project" value="TreeGrafter"/>
</dbReference>
<organism evidence="9 10">
    <name type="scientific">Anas platyrhynchos platyrhynchos</name>
    <name type="common">Northern mallard</name>
    <dbReference type="NCBI Taxonomy" id="8840"/>
    <lineage>
        <taxon>Eukaryota</taxon>
        <taxon>Metazoa</taxon>
        <taxon>Chordata</taxon>
        <taxon>Craniata</taxon>
        <taxon>Vertebrata</taxon>
        <taxon>Euteleostomi</taxon>
        <taxon>Archelosauria</taxon>
        <taxon>Archosauria</taxon>
        <taxon>Dinosauria</taxon>
        <taxon>Saurischia</taxon>
        <taxon>Theropoda</taxon>
        <taxon>Coelurosauria</taxon>
        <taxon>Aves</taxon>
        <taxon>Neognathae</taxon>
        <taxon>Galloanserae</taxon>
        <taxon>Anseriformes</taxon>
        <taxon>Anatidae</taxon>
        <taxon>Anatinae</taxon>
        <taxon>Anas</taxon>
    </lineage>
</organism>
<evidence type="ECO:0000256" key="3">
    <source>
        <dbReference type="ARBA" id="ARBA00022989"/>
    </source>
</evidence>
<feature type="transmembrane region" description="Helical" evidence="7">
    <location>
        <begin position="130"/>
        <end position="150"/>
    </location>
</feature>
<feature type="domain" description="Ion transport" evidence="8">
    <location>
        <begin position="168"/>
        <end position="394"/>
    </location>
</feature>
<evidence type="ECO:0000313" key="10">
    <source>
        <dbReference type="Proteomes" id="UP000016666"/>
    </source>
</evidence>
<dbReference type="Proteomes" id="UP000016666">
    <property type="component" value="Chromosome 7"/>
</dbReference>
<dbReference type="GO" id="GO:0001518">
    <property type="term" value="C:voltage-gated sodium channel complex"/>
    <property type="evidence" value="ECO:0007669"/>
    <property type="project" value="TreeGrafter"/>
</dbReference>
<feature type="compositionally biased region" description="Basic and acidic residues" evidence="6">
    <location>
        <begin position="472"/>
        <end position="492"/>
    </location>
</feature>
<dbReference type="GeneTree" id="ENSGT00940000154224"/>
<evidence type="ECO:0000259" key="8">
    <source>
        <dbReference type="Pfam" id="PF00520"/>
    </source>
</evidence>
<comment type="subcellular location">
    <subcellularLocation>
        <location evidence="1">Membrane</location>
        <topology evidence="1">Multi-pass membrane protein</topology>
    </subcellularLocation>
</comment>
<evidence type="ECO:0000256" key="1">
    <source>
        <dbReference type="ARBA" id="ARBA00004141"/>
    </source>
</evidence>
<feature type="compositionally biased region" description="Basic and acidic residues" evidence="6">
    <location>
        <begin position="29"/>
        <end position="44"/>
    </location>
</feature>
<feature type="transmembrane region" description="Helical" evidence="7">
    <location>
        <begin position="210"/>
        <end position="230"/>
    </location>
</feature>
<dbReference type="AlphaFoldDB" id="A0A493TDZ6"/>
<reference evidence="9" key="3">
    <citation type="submission" date="2025-09" db="UniProtKB">
        <authorList>
            <consortium name="Ensembl"/>
        </authorList>
    </citation>
    <scope>IDENTIFICATION</scope>
</reference>
<reference evidence="9 10" key="1">
    <citation type="submission" date="2017-10" db="EMBL/GenBank/DDBJ databases">
        <title>A new Pekin duck reference genome.</title>
        <authorList>
            <person name="Hou Z.-C."/>
            <person name="Zhou Z.-K."/>
            <person name="Zhu F."/>
            <person name="Hou S.-S."/>
        </authorList>
    </citation>
    <scope>NUCLEOTIDE SEQUENCE [LARGE SCALE GENOMIC DNA]</scope>
</reference>
<evidence type="ECO:0000313" key="9">
    <source>
        <dbReference type="Ensembl" id="ENSAPLP00000023903.1"/>
    </source>
</evidence>
<evidence type="ECO:0000256" key="4">
    <source>
        <dbReference type="ARBA" id="ARBA00023136"/>
    </source>
</evidence>
<evidence type="ECO:0000256" key="7">
    <source>
        <dbReference type="SAM" id="Phobius"/>
    </source>
</evidence>
<evidence type="ECO:0000256" key="2">
    <source>
        <dbReference type="ARBA" id="ARBA00022692"/>
    </source>
</evidence>
<feature type="compositionally biased region" description="Low complexity" evidence="6">
    <location>
        <begin position="437"/>
        <end position="457"/>
    </location>
</feature>
<dbReference type="FunFam" id="1.10.287.70:FF:000003">
    <property type="entry name" value="Sodium channel protein"/>
    <property type="match status" value="1"/>
</dbReference>
<feature type="transmembrane region" description="Helical" evidence="7">
    <location>
        <begin position="99"/>
        <end position="118"/>
    </location>
</feature>
<evidence type="ECO:0000256" key="6">
    <source>
        <dbReference type="SAM" id="MobiDB-lite"/>
    </source>
</evidence>
<accession>A0A493TDZ6</accession>
<keyword evidence="5" id="KW-0175">Coiled coil</keyword>
<sequence>MEQPVLVPPGPDSFQYFTRESLAAIEQRIAAEKAKNSKQDRKDNDDENGPKPNSDLEAGKTLPFIYGDIPPGMVSEPLEDMDPYYINKKTFIVLNKGKAIFRFSATSALYILTPFNPLRKIAIKILVHSYPFQYMLIMCTILTNCVFMTMSNPPDWTKNVEYVTEFVDLGNVSALRTFRVLRALKTISVIPGLKTIVGALIQSVKKLSDVMILTVFCLSVFALIGLQLFMGNLRNKCLQWPPENFTLETNITSQLNSTIGENGTLVNSTVAPFDWKGYIEDESHFYFLEGQNDALLCGNSSDAGQCPEGYTCVKAGRNPNYGYTSFDTFSWAFLSLFRLMTQDFWENLYQLTLRAAGKTYMIFFVLVIFLGSFYLINLILAVVAMAYEEQNQATMEEAEQKEAEFQQMLEQLKKQQEAAAVAAAAVTASAESREPSAAEGAGGLSESSSEASKLSSKSAKERRNRRKKRKQKEQSGGEEKEEDEFHKSESEDSIRRKGFRLSIEGNRLTYEKKYSSPHQVLHIDIFSSSISLKCHRLLHNYFSFPGIVI</sequence>
<keyword evidence="2 7" id="KW-0812">Transmembrane</keyword>
<feature type="region of interest" description="Disordered" evidence="6">
    <location>
        <begin position="28"/>
        <end position="59"/>
    </location>
</feature>
<dbReference type="InterPro" id="IPR043203">
    <property type="entry name" value="VGCC_Ca_Na"/>
</dbReference>
<dbReference type="GO" id="GO:0005248">
    <property type="term" value="F:voltage-gated sodium channel activity"/>
    <property type="evidence" value="ECO:0007669"/>
    <property type="project" value="TreeGrafter"/>
</dbReference>
<proteinExistence type="predicted"/>
<keyword evidence="10" id="KW-1185">Reference proteome</keyword>
<keyword evidence="4 7" id="KW-0472">Membrane</keyword>
<reference evidence="9" key="2">
    <citation type="submission" date="2025-08" db="UniProtKB">
        <authorList>
            <consortium name="Ensembl"/>
        </authorList>
    </citation>
    <scope>IDENTIFICATION</scope>
</reference>
<name>A0A493TDZ6_ANAPP</name>
<dbReference type="Pfam" id="PF00520">
    <property type="entry name" value="Ion_trans"/>
    <property type="match status" value="1"/>
</dbReference>
<dbReference type="PANTHER" id="PTHR10037">
    <property type="entry name" value="VOLTAGE-GATED CATION CHANNEL CALCIUM AND SODIUM"/>
    <property type="match status" value="1"/>
</dbReference>
<dbReference type="InterPro" id="IPR005821">
    <property type="entry name" value="Ion_trans_dom"/>
</dbReference>
<feature type="region of interest" description="Disordered" evidence="6">
    <location>
        <begin position="432"/>
        <end position="492"/>
    </location>
</feature>
<dbReference type="Ensembl" id="ENSAPLT00000038313.1">
    <property type="protein sequence ID" value="ENSAPLP00000023903.1"/>
    <property type="gene ID" value="ENSAPLG00000015499.2"/>
</dbReference>
<feature type="compositionally biased region" description="Basic residues" evidence="6">
    <location>
        <begin position="460"/>
        <end position="471"/>
    </location>
</feature>